<dbReference type="PROSITE" id="PS50850">
    <property type="entry name" value="MFS"/>
    <property type="match status" value="1"/>
</dbReference>
<keyword evidence="11" id="KW-1185">Reference proteome</keyword>
<proteinExistence type="inferred from homology"/>
<feature type="transmembrane region" description="Helical" evidence="8">
    <location>
        <begin position="127"/>
        <end position="144"/>
    </location>
</feature>
<evidence type="ECO:0000256" key="2">
    <source>
        <dbReference type="ARBA" id="ARBA00010992"/>
    </source>
</evidence>
<comment type="caution">
    <text evidence="10">The sequence shown here is derived from an EMBL/GenBank/DDBJ whole genome shotgun (WGS) entry which is preliminary data.</text>
</comment>
<keyword evidence="5 8" id="KW-1133">Transmembrane helix</keyword>
<dbReference type="InterPro" id="IPR020846">
    <property type="entry name" value="MFS_dom"/>
</dbReference>
<dbReference type="Gene3D" id="1.20.1250.20">
    <property type="entry name" value="MFS general substrate transporter like domains"/>
    <property type="match status" value="1"/>
</dbReference>
<dbReference type="Proteomes" id="UP001583186">
    <property type="component" value="Unassembled WGS sequence"/>
</dbReference>
<dbReference type="InterPro" id="IPR050360">
    <property type="entry name" value="MFS_Sugar_Transporters"/>
</dbReference>
<dbReference type="SUPFAM" id="SSF103473">
    <property type="entry name" value="MFS general substrate transporter"/>
    <property type="match status" value="1"/>
</dbReference>
<gene>
    <name evidence="10" type="ORF">Sste5346_001445</name>
</gene>
<name>A0ABR3ZSI3_9PEZI</name>
<protein>
    <recommendedName>
        <fullName evidence="9">Major facilitator superfamily (MFS) profile domain-containing protein</fullName>
    </recommendedName>
</protein>
<feature type="transmembrane region" description="Helical" evidence="8">
    <location>
        <begin position="372"/>
        <end position="396"/>
    </location>
</feature>
<evidence type="ECO:0000256" key="6">
    <source>
        <dbReference type="ARBA" id="ARBA00023136"/>
    </source>
</evidence>
<feature type="transmembrane region" description="Helical" evidence="8">
    <location>
        <begin position="188"/>
        <end position="208"/>
    </location>
</feature>
<sequence>MAASPPTESILSQWRAIVICLIAAMGAFQFGYDTSYFSGILVMDAFAEHYGTFDAATGAMVVSASRQSLVTSIINVGEFVGAVTAFWIGQSIGLKGGLLLACIIVVIGTTLQVAGTALGLLIAGRLVLGYAVGLISNFVPLYLADCAPARVRGAIVSMYQFNIGLGLIIGVCVDYSTKERTDTGAFRIPMAVQYIFPIILSSGLLLFCPESPRWLAAKNRIDDCTAALRRLKGPDADVQADAQAIVQMLHQESLAGEGSSWRSIIKSSVELRKAYLGCALQALQQGTGINFITGYGPYFFTVIGIENPFIIQVTLYVVGIPATWISQYGIEKMGRRPFLLISGIPMAAALMIMAGVGLNLQEANPTLAASRTVVAMVFVYMIFFSFGWGPTVWVVCSEIATGHNRNKLMTLSTSTNWFFNWLVSFVFPYLFNADAANLQTRVGFIYGSLTLAAVAWVFFLLPEPAGRSLEEIEFLFESRVPARKFSSTKVDLSANAEGEAPKAVALADIEHVN</sequence>
<comment type="subcellular location">
    <subcellularLocation>
        <location evidence="1">Membrane</location>
        <topology evidence="1">Multi-pass membrane protein</topology>
    </subcellularLocation>
</comment>
<evidence type="ECO:0000313" key="11">
    <source>
        <dbReference type="Proteomes" id="UP001583186"/>
    </source>
</evidence>
<feature type="transmembrane region" description="Helical" evidence="8">
    <location>
        <begin position="338"/>
        <end position="360"/>
    </location>
</feature>
<feature type="transmembrane region" description="Helical" evidence="8">
    <location>
        <begin position="96"/>
        <end position="121"/>
    </location>
</feature>
<feature type="transmembrane region" description="Helical" evidence="8">
    <location>
        <begin position="156"/>
        <end position="176"/>
    </location>
</feature>
<comment type="similarity">
    <text evidence="2 7">Belongs to the major facilitator superfamily. Sugar transporter (TC 2.A.1.1) family.</text>
</comment>
<feature type="transmembrane region" description="Helical" evidence="8">
    <location>
        <begin position="443"/>
        <end position="461"/>
    </location>
</feature>
<keyword evidence="3 7" id="KW-0813">Transport</keyword>
<evidence type="ECO:0000313" key="10">
    <source>
        <dbReference type="EMBL" id="KAL1902464.1"/>
    </source>
</evidence>
<dbReference type="InterPro" id="IPR036259">
    <property type="entry name" value="MFS_trans_sf"/>
</dbReference>
<evidence type="ECO:0000256" key="3">
    <source>
        <dbReference type="ARBA" id="ARBA00022448"/>
    </source>
</evidence>
<feature type="transmembrane region" description="Helical" evidence="8">
    <location>
        <begin position="69"/>
        <end position="89"/>
    </location>
</feature>
<feature type="transmembrane region" description="Helical" evidence="8">
    <location>
        <begin position="408"/>
        <end position="431"/>
    </location>
</feature>
<dbReference type="PANTHER" id="PTHR48022:SF77">
    <property type="entry name" value="MAJOR FACILITATOR SUPERFAMILY (MFS) PROFILE DOMAIN-CONTAINING PROTEIN"/>
    <property type="match status" value="1"/>
</dbReference>
<keyword evidence="4 8" id="KW-0812">Transmembrane</keyword>
<evidence type="ECO:0000256" key="1">
    <source>
        <dbReference type="ARBA" id="ARBA00004141"/>
    </source>
</evidence>
<dbReference type="InterPro" id="IPR003663">
    <property type="entry name" value="Sugar/inositol_transpt"/>
</dbReference>
<dbReference type="PRINTS" id="PR00171">
    <property type="entry name" value="SUGRTRNSPORT"/>
</dbReference>
<reference evidence="10 11" key="1">
    <citation type="journal article" date="2024" name="IMA Fungus">
        <title>IMA Genome - F19 : A genome assembly and annotation guide to empower mycologists, including annotated draft genome sequences of Ceratocystis pirilliformis, Diaporthe australafricana, Fusarium ophioides, Paecilomyces lecythidis, and Sporothrix stenoceras.</title>
        <authorList>
            <person name="Aylward J."/>
            <person name="Wilson A.M."/>
            <person name="Visagie C.M."/>
            <person name="Spraker J."/>
            <person name="Barnes I."/>
            <person name="Buitendag C."/>
            <person name="Ceriani C."/>
            <person name="Del Mar Angel L."/>
            <person name="du Plessis D."/>
            <person name="Fuchs T."/>
            <person name="Gasser K."/>
            <person name="Kramer D."/>
            <person name="Li W."/>
            <person name="Munsamy K."/>
            <person name="Piso A."/>
            <person name="Price J.L."/>
            <person name="Sonnekus B."/>
            <person name="Thomas C."/>
            <person name="van der Nest A."/>
            <person name="van Dijk A."/>
            <person name="van Heerden A."/>
            <person name="van Vuuren N."/>
            <person name="Yilmaz N."/>
            <person name="Duong T.A."/>
            <person name="van der Merwe N.A."/>
            <person name="Wingfield M.J."/>
            <person name="Wingfield B.D."/>
        </authorList>
    </citation>
    <scope>NUCLEOTIDE SEQUENCE [LARGE SCALE GENOMIC DNA]</scope>
    <source>
        <strain evidence="10 11">CMW 5346</strain>
    </source>
</reference>
<dbReference type="PANTHER" id="PTHR48022">
    <property type="entry name" value="PLASTIDIC GLUCOSE TRANSPORTER 4"/>
    <property type="match status" value="1"/>
</dbReference>
<organism evidence="10 11">
    <name type="scientific">Sporothrix stenoceras</name>
    <dbReference type="NCBI Taxonomy" id="5173"/>
    <lineage>
        <taxon>Eukaryota</taxon>
        <taxon>Fungi</taxon>
        <taxon>Dikarya</taxon>
        <taxon>Ascomycota</taxon>
        <taxon>Pezizomycotina</taxon>
        <taxon>Sordariomycetes</taxon>
        <taxon>Sordariomycetidae</taxon>
        <taxon>Ophiostomatales</taxon>
        <taxon>Ophiostomataceae</taxon>
        <taxon>Sporothrix</taxon>
    </lineage>
</organism>
<dbReference type="InterPro" id="IPR005828">
    <property type="entry name" value="MFS_sugar_transport-like"/>
</dbReference>
<dbReference type="EMBL" id="JAWCUI010000005">
    <property type="protein sequence ID" value="KAL1902464.1"/>
    <property type="molecule type" value="Genomic_DNA"/>
</dbReference>
<dbReference type="Pfam" id="PF00083">
    <property type="entry name" value="Sugar_tr"/>
    <property type="match status" value="1"/>
</dbReference>
<evidence type="ECO:0000259" key="9">
    <source>
        <dbReference type="PROSITE" id="PS50850"/>
    </source>
</evidence>
<dbReference type="NCBIfam" id="TIGR00879">
    <property type="entry name" value="SP"/>
    <property type="match status" value="1"/>
</dbReference>
<keyword evidence="6 8" id="KW-0472">Membrane</keyword>
<evidence type="ECO:0000256" key="5">
    <source>
        <dbReference type="ARBA" id="ARBA00022989"/>
    </source>
</evidence>
<accession>A0ABR3ZSI3</accession>
<feature type="domain" description="Major facilitator superfamily (MFS) profile" evidence="9">
    <location>
        <begin position="19"/>
        <end position="465"/>
    </location>
</feature>
<evidence type="ECO:0000256" key="4">
    <source>
        <dbReference type="ARBA" id="ARBA00022692"/>
    </source>
</evidence>
<feature type="transmembrane region" description="Helical" evidence="8">
    <location>
        <begin position="12"/>
        <end position="32"/>
    </location>
</feature>
<evidence type="ECO:0000256" key="8">
    <source>
        <dbReference type="SAM" id="Phobius"/>
    </source>
</evidence>
<evidence type="ECO:0000256" key="7">
    <source>
        <dbReference type="RuleBase" id="RU003346"/>
    </source>
</evidence>